<evidence type="ECO:0008006" key="10">
    <source>
        <dbReference type="Google" id="ProtNLM"/>
    </source>
</evidence>
<evidence type="ECO:0000259" key="7">
    <source>
        <dbReference type="Pfam" id="PF14322"/>
    </source>
</evidence>
<keyword evidence="5" id="KW-0998">Cell outer membrane</keyword>
<evidence type="ECO:0000256" key="1">
    <source>
        <dbReference type="ARBA" id="ARBA00004442"/>
    </source>
</evidence>
<reference evidence="8 9" key="1">
    <citation type="submission" date="2020-08" db="EMBL/GenBank/DDBJ databases">
        <title>Genomic Encyclopedia of Type Strains, Phase IV (KMG-IV): sequencing the most valuable type-strain genomes for metagenomic binning, comparative biology and taxonomic classification.</title>
        <authorList>
            <person name="Goeker M."/>
        </authorList>
    </citation>
    <scope>NUCLEOTIDE SEQUENCE [LARGE SCALE GENOMIC DNA]</scope>
    <source>
        <strain evidence="8 9">DSM 29568</strain>
    </source>
</reference>
<dbReference type="InterPro" id="IPR033985">
    <property type="entry name" value="SusD-like_N"/>
</dbReference>
<proteinExistence type="inferred from homology"/>
<evidence type="ECO:0000256" key="3">
    <source>
        <dbReference type="ARBA" id="ARBA00022729"/>
    </source>
</evidence>
<comment type="caution">
    <text evidence="8">The sequence shown here is derived from an EMBL/GenBank/DDBJ whole genome shotgun (WGS) entry which is preliminary data.</text>
</comment>
<dbReference type="Gene3D" id="1.25.40.390">
    <property type="match status" value="2"/>
</dbReference>
<sequence>MKKIYNLLLVAGTISLTSCSDYLSEVPDNRTQIDSEEKIQELLVGAYPVSAYAPFLEPMTDNFEDKGNLEATTDEFLRSYSWEEVITDRQDTPTSYWSRCYSAIAHANQALVSIAELEGKPDMDLSAEKGEALVARAYAHFMLVNIWGKHYNPTTGASLLGVPYVLEPETEAIKQYTRSSVEEVYQLIEKDLTEGLALLSNEYSQPKFHFTPEAGHAFASRFYLYKGDWDKVIEHSNKILNNVNEKLRDWNYYQDNLQIDEISAEVMGASESANLLISVPISYMYTGFARNRFGLSVDKKEELFDALNPYGKPWAYQQVQFANGGLTWTINKYDRIFEYTDITAGIGYQRTSMAMLTHDETLLARAEAYVMKNNFDAAAEDLNTFLAKKTRNYTNDVLTATQMIAQIGDASEYAPYYELSNDQSKLIKFIAEIRRREFYNEGLRWFDIKRFNIPVTHDFIDQNSDVLTADDNRKAVQIPISARTFGLEANPR</sequence>
<keyword evidence="4" id="KW-0472">Membrane</keyword>
<dbReference type="Pfam" id="PF07980">
    <property type="entry name" value="SusD_RagB"/>
    <property type="match status" value="1"/>
</dbReference>
<dbReference type="InterPro" id="IPR012944">
    <property type="entry name" value="SusD_RagB_dom"/>
</dbReference>
<dbReference type="RefSeq" id="WP_183477571.1">
    <property type="nucleotide sequence ID" value="NZ_JACIFO010000005.1"/>
</dbReference>
<name>A0A840EWK8_9FLAO</name>
<evidence type="ECO:0000313" key="8">
    <source>
        <dbReference type="EMBL" id="MBB4119217.1"/>
    </source>
</evidence>
<evidence type="ECO:0000259" key="6">
    <source>
        <dbReference type="Pfam" id="PF07980"/>
    </source>
</evidence>
<accession>A0A840EWK8</accession>
<comment type="similarity">
    <text evidence="2">Belongs to the SusD family.</text>
</comment>
<evidence type="ECO:0000256" key="2">
    <source>
        <dbReference type="ARBA" id="ARBA00006275"/>
    </source>
</evidence>
<evidence type="ECO:0000313" key="9">
    <source>
        <dbReference type="Proteomes" id="UP000553034"/>
    </source>
</evidence>
<dbReference type="SUPFAM" id="SSF48452">
    <property type="entry name" value="TPR-like"/>
    <property type="match status" value="1"/>
</dbReference>
<dbReference type="Proteomes" id="UP000553034">
    <property type="component" value="Unassembled WGS sequence"/>
</dbReference>
<gene>
    <name evidence="8" type="ORF">GGR32_001513</name>
</gene>
<keyword evidence="9" id="KW-1185">Reference proteome</keyword>
<evidence type="ECO:0000256" key="4">
    <source>
        <dbReference type="ARBA" id="ARBA00023136"/>
    </source>
</evidence>
<evidence type="ECO:0000256" key="5">
    <source>
        <dbReference type="ARBA" id="ARBA00023237"/>
    </source>
</evidence>
<dbReference type="GO" id="GO:0009279">
    <property type="term" value="C:cell outer membrane"/>
    <property type="evidence" value="ECO:0007669"/>
    <property type="project" value="UniProtKB-SubCell"/>
</dbReference>
<dbReference type="PROSITE" id="PS51257">
    <property type="entry name" value="PROKAR_LIPOPROTEIN"/>
    <property type="match status" value="1"/>
</dbReference>
<feature type="domain" description="RagB/SusD" evidence="6">
    <location>
        <begin position="307"/>
        <end position="455"/>
    </location>
</feature>
<feature type="domain" description="SusD-like N-terminal" evidence="7">
    <location>
        <begin position="21"/>
        <end position="224"/>
    </location>
</feature>
<dbReference type="EMBL" id="JACIFO010000005">
    <property type="protein sequence ID" value="MBB4119217.1"/>
    <property type="molecule type" value="Genomic_DNA"/>
</dbReference>
<protein>
    <recommendedName>
        <fullName evidence="10">RagB/SusD family nutrient uptake outer membrane protein</fullName>
    </recommendedName>
</protein>
<comment type="subcellular location">
    <subcellularLocation>
        <location evidence="1">Cell outer membrane</location>
    </subcellularLocation>
</comment>
<dbReference type="InterPro" id="IPR011990">
    <property type="entry name" value="TPR-like_helical_dom_sf"/>
</dbReference>
<keyword evidence="3" id="KW-0732">Signal</keyword>
<dbReference type="Pfam" id="PF14322">
    <property type="entry name" value="SusD-like_3"/>
    <property type="match status" value="1"/>
</dbReference>
<organism evidence="8 9">
    <name type="scientific">Mesonia hippocampi</name>
    <dbReference type="NCBI Taxonomy" id="1628250"/>
    <lineage>
        <taxon>Bacteria</taxon>
        <taxon>Pseudomonadati</taxon>
        <taxon>Bacteroidota</taxon>
        <taxon>Flavobacteriia</taxon>
        <taxon>Flavobacteriales</taxon>
        <taxon>Flavobacteriaceae</taxon>
        <taxon>Mesonia</taxon>
    </lineage>
</organism>
<dbReference type="AlphaFoldDB" id="A0A840EWK8"/>